<protein>
    <submittedName>
        <fullName evidence="1">Uncharacterized protein</fullName>
    </submittedName>
</protein>
<evidence type="ECO:0000313" key="2">
    <source>
        <dbReference type="Proteomes" id="UP000566819"/>
    </source>
</evidence>
<dbReference type="AlphaFoldDB" id="A0A8H4VXE5"/>
<reference evidence="1 2" key="1">
    <citation type="submission" date="2020-03" db="EMBL/GenBank/DDBJ databases">
        <title>Draft Genome Sequence of Cudoniella acicularis.</title>
        <authorList>
            <person name="Buettner E."/>
            <person name="Kellner H."/>
        </authorList>
    </citation>
    <scope>NUCLEOTIDE SEQUENCE [LARGE SCALE GENOMIC DNA]</scope>
    <source>
        <strain evidence="1 2">DSM 108380</strain>
    </source>
</reference>
<name>A0A8H4VXE5_9HELO</name>
<gene>
    <name evidence="1" type="ORF">G7Y89_g12050</name>
</gene>
<comment type="caution">
    <text evidence="1">The sequence shown here is derived from an EMBL/GenBank/DDBJ whole genome shotgun (WGS) entry which is preliminary data.</text>
</comment>
<sequence>MTTKVNLLNNRALIPAGTHIRPRDIHNPGLALALGSERLNRLVVPELHLRLDLLEASLRESIILPRNQLCRFLTLDGFDDLSWIKHACSAWGDAE</sequence>
<evidence type="ECO:0000313" key="1">
    <source>
        <dbReference type="EMBL" id="KAF4626111.1"/>
    </source>
</evidence>
<organism evidence="1 2">
    <name type="scientific">Cudoniella acicularis</name>
    <dbReference type="NCBI Taxonomy" id="354080"/>
    <lineage>
        <taxon>Eukaryota</taxon>
        <taxon>Fungi</taxon>
        <taxon>Dikarya</taxon>
        <taxon>Ascomycota</taxon>
        <taxon>Pezizomycotina</taxon>
        <taxon>Leotiomycetes</taxon>
        <taxon>Helotiales</taxon>
        <taxon>Tricladiaceae</taxon>
        <taxon>Cudoniella</taxon>
    </lineage>
</organism>
<proteinExistence type="predicted"/>
<dbReference type="Proteomes" id="UP000566819">
    <property type="component" value="Unassembled WGS sequence"/>
</dbReference>
<keyword evidence="2" id="KW-1185">Reference proteome</keyword>
<dbReference type="EMBL" id="JAAMPI010001222">
    <property type="protein sequence ID" value="KAF4626111.1"/>
    <property type="molecule type" value="Genomic_DNA"/>
</dbReference>
<accession>A0A8H4VXE5</accession>